<dbReference type="EMBL" id="CAJOBA010056817">
    <property type="protein sequence ID" value="CAF4295346.1"/>
    <property type="molecule type" value="Genomic_DNA"/>
</dbReference>
<proteinExistence type="predicted"/>
<gene>
    <name evidence="1" type="ORF">OVA965_LOCUS37209</name>
    <name evidence="2" type="ORF">TMI583_LOCUS38271</name>
</gene>
<dbReference type="SUPFAM" id="SSF53254">
    <property type="entry name" value="Phosphoglycerate mutase-like"/>
    <property type="match status" value="1"/>
</dbReference>
<dbReference type="Proteomes" id="UP000677228">
    <property type="component" value="Unassembled WGS sequence"/>
</dbReference>
<dbReference type="InterPro" id="IPR013078">
    <property type="entry name" value="His_Pase_superF_clade-1"/>
</dbReference>
<dbReference type="EMBL" id="CAJNOK010034772">
    <property type="protein sequence ID" value="CAF1507267.1"/>
    <property type="molecule type" value="Genomic_DNA"/>
</dbReference>
<dbReference type="Gene3D" id="3.40.50.1240">
    <property type="entry name" value="Phosphoglycerate mutase-like"/>
    <property type="match status" value="1"/>
</dbReference>
<dbReference type="PANTHER" id="PTHR16469:SF27">
    <property type="entry name" value="UBIQUITIN-ASSOCIATED AND SH3 DOMAIN-CONTAINING BA-RELATED"/>
    <property type="match status" value="1"/>
</dbReference>
<comment type="caution">
    <text evidence="2">The sequence shown here is derived from an EMBL/GenBank/DDBJ whole genome shotgun (WGS) entry which is preliminary data.</text>
</comment>
<evidence type="ECO:0000313" key="3">
    <source>
        <dbReference type="Proteomes" id="UP000682733"/>
    </source>
</evidence>
<dbReference type="PANTHER" id="PTHR16469">
    <property type="entry name" value="UBIQUITIN-ASSOCIATED AND SH3 DOMAIN-CONTAINING BA-RELATED"/>
    <property type="match status" value="1"/>
</dbReference>
<dbReference type="CDD" id="cd07067">
    <property type="entry name" value="HP_PGM_like"/>
    <property type="match status" value="1"/>
</dbReference>
<sequence>MTHLPLSTKQHIALDTYDTDGDTNYRKQQQQLTSHYDSVASLQIPGRYGVDPILSPQVPSYHPFHNAQRSVTVTPSYDNHHQKEHEIYSSIPVHQNIRKHIRNSRKIPATNIVHTPFVAKTTLSTMVRPPASVLHDANEHQHQQQVKSQIQNLFPIRSTTPQMRIIFVRHSERANQALGPDWFLRAFDQRTGVYHPYDMNLPKFLPKRQRFQAFRFDPPLTVRGLHLARLTGQTMAHSNLASTICLTSSALRCIQTCERLLMGMKRRERVQIRVEPGLFECPHFNAHLTDSFMTPQELLDNGYRIKSDYQPIMPKVTVPETLEVYFNRSRFVMKGIMDRYSSPGANVLIVTHAPGLIALTDALQGIKTNADTFYKRVSKYDFLATIIAEYDNGRWQFETVHLLHNLAEQF</sequence>
<dbReference type="Pfam" id="PF00300">
    <property type="entry name" value="His_Phos_1"/>
    <property type="match status" value="1"/>
</dbReference>
<dbReference type="InterPro" id="IPR051710">
    <property type="entry name" value="Phosphatase_SH3-domain"/>
</dbReference>
<dbReference type="Proteomes" id="UP000682733">
    <property type="component" value="Unassembled WGS sequence"/>
</dbReference>
<organism evidence="2 3">
    <name type="scientific">Didymodactylos carnosus</name>
    <dbReference type="NCBI Taxonomy" id="1234261"/>
    <lineage>
        <taxon>Eukaryota</taxon>
        <taxon>Metazoa</taxon>
        <taxon>Spiralia</taxon>
        <taxon>Gnathifera</taxon>
        <taxon>Rotifera</taxon>
        <taxon>Eurotatoria</taxon>
        <taxon>Bdelloidea</taxon>
        <taxon>Philodinida</taxon>
        <taxon>Philodinidae</taxon>
        <taxon>Didymodactylos</taxon>
    </lineage>
</organism>
<dbReference type="InterPro" id="IPR029033">
    <property type="entry name" value="His_PPase_superfam"/>
</dbReference>
<evidence type="ECO:0000313" key="1">
    <source>
        <dbReference type="EMBL" id="CAF1507267.1"/>
    </source>
</evidence>
<accession>A0A8S2TLH0</accession>
<dbReference type="AlphaFoldDB" id="A0A8S2TLH0"/>
<reference evidence="2" key="1">
    <citation type="submission" date="2021-02" db="EMBL/GenBank/DDBJ databases">
        <authorList>
            <person name="Nowell W R."/>
        </authorList>
    </citation>
    <scope>NUCLEOTIDE SEQUENCE</scope>
</reference>
<evidence type="ECO:0000313" key="2">
    <source>
        <dbReference type="EMBL" id="CAF4295346.1"/>
    </source>
</evidence>
<name>A0A8S2TLH0_9BILA</name>
<protein>
    <submittedName>
        <fullName evidence="2">Uncharacterized protein</fullName>
    </submittedName>
</protein>